<keyword evidence="1" id="KW-0472">Membrane</keyword>
<evidence type="ECO:0000313" key="2">
    <source>
        <dbReference type="EMBL" id="GAA4081081.1"/>
    </source>
</evidence>
<proteinExistence type="predicted"/>
<dbReference type="RefSeq" id="WP_344817390.1">
    <property type="nucleotide sequence ID" value="NZ_BAABCT010000015.1"/>
</dbReference>
<sequence length="151" mass="17461">MKEYFKYANGYVNINDENLFLTNSGNWSETHDLLEKSPKSIRKNDLKSLKIYNLHFIIVCIGLLMYSKLDNVFIPFAFSGSCFGAYLHLIRETGKCYKIPISKIISFDVSNDKVKILFRNANNIDDFEAIFKVDTKGLAILEEFSRQLKIN</sequence>
<protein>
    <submittedName>
        <fullName evidence="2">Uncharacterized protein</fullName>
    </submittedName>
</protein>
<feature type="transmembrane region" description="Helical" evidence="1">
    <location>
        <begin position="72"/>
        <end position="90"/>
    </location>
</feature>
<name>A0ABP7W5X4_9FLAO</name>
<feature type="transmembrane region" description="Helical" evidence="1">
    <location>
        <begin position="49"/>
        <end position="66"/>
    </location>
</feature>
<evidence type="ECO:0000256" key="1">
    <source>
        <dbReference type="SAM" id="Phobius"/>
    </source>
</evidence>
<keyword evidence="3" id="KW-1185">Reference proteome</keyword>
<organism evidence="2 3">
    <name type="scientific">Flavobacterium cheonanense</name>
    <dbReference type="NCBI Taxonomy" id="706183"/>
    <lineage>
        <taxon>Bacteria</taxon>
        <taxon>Pseudomonadati</taxon>
        <taxon>Bacteroidota</taxon>
        <taxon>Flavobacteriia</taxon>
        <taxon>Flavobacteriales</taxon>
        <taxon>Flavobacteriaceae</taxon>
        <taxon>Flavobacterium</taxon>
    </lineage>
</organism>
<dbReference type="Proteomes" id="UP001500367">
    <property type="component" value="Unassembled WGS sequence"/>
</dbReference>
<comment type="caution">
    <text evidence="2">The sequence shown here is derived from an EMBL/GenBank/DDBJ whole genome shotgun (WGS) entry which is preliminary data.</text>
</comment>
<evidence type="ECO:0000313" key="3">
    <source>
        <dbReference type="Proteomes" id="UP001500367"/>
    </source>
</evidence>
<keyword evidence="1" id="KW-1133">Transmembrane helix</keyword>
<reference evidence="3" key="1">
    <citation type="journal article" date="2019" name="Int. J. Syst. Evol. Microbiol.">
        <title>The Global Catalogue of Microorganisms (GCM) 10K type strain sequencing project: providing services to taxonomists for standard genome sequencing and annotation.</title>
        <authorList>
            <consortium name="The Broad Institute Genomics Platform"/>
            <consortium name="The Broad Institute Genome Sequencing Center for Infectious Disease"/>
            <person name="Wu L."/>
            <person name="Ma J."/>
        </authorList>
    </citation>
    <scope>NUCLEOTIDE SEQUENCE [LARGE SCALE GENOMIC DNA]</scope>
    <source>
        <strain evidence="3">JCM 17069</strain>
    </source>
</reference>
<keyword evidence="1" id="KW-0812">Transmembrane</keyword>
<gene>
    <name evidence="2" type="ORF">GCM10022389_28970</name>
</gene>
<accession>A0ABP7W5X4</accession>
<dbReference type="EMBL" id="BAABCT010000015">
    <property type="protein sequence ID" value="GAA4081081.1"/>
    <property type="molecule type" value="Genomic_DNA"/>
</dbReference>